<protein>
    <submittedName>
        <fullName evidence="1">Uncharacterized protein</fullName>
    </submittedName>
</protein>
<accession>A0A316E0Z6</accession>
<organism evidence="1 2">
    <name type="scientific">Arcicella aurantiaca</name>
    <dbReference type="NCBI Taxonomy" id="591202"/>
    <lineage>
        <taxon>Bacteria</taxon>
        <taxon>Pseudomonadati</taxon>
        <taxon>Bacteroidota</taxon>
        <taxon>Cytophagia</taxon>
        <taxon>Cytophagales</taxon>
        <taxon>Flectobacillaceae</taxon>
        <taxon>Arcicella</taxon>
    </lineage>
</organism>
<keyword evidence="2" id="KW-1185">Reference proteome</keyword>
<dbReference type="AlphaFoldDB" id="A0A316E0Z6"/>
<sequence length="48" mass="5529">MEQNKKTATICTVNPNLQGKKYKLTAESKAFLEKGQMFLREKVKELVL</sequence>
<dbReference type="Proteomes" id="UP000245489">
    <property type="component" value="Unassembled WGS sequence"/>
</dbReference>
<dbReference type="RefSeq" id="WP_158279603.1">
    <property type="nucleotide sequence ID" value="NZ_QGGO01000017.1"/>
</dbReference>
<reference evidence="1 2" key="1">
    <citation type="submission" date="2018-05" db="EMBL/GenBank/DDBJ databases">
        <title>Genomic Encyclopedia of Archaeal and Bacterial Type Strains, Phase II (KMG-II): from individual species to whole genera.</title>
        <authorList>
            <person name="Goeker M."/>
        </authorList>
    </citation>
    <scope>NUCLEOTIDE SEQUENCE [LARGE SCALE GENOMIC DNA]</scope>
    <source>
        <strain evidence="1 2">DSM 22214</strain>
    </source>
</reference>
<proteinExistence type="predicted"/>
<comment type="caution">
    <text evidence="1">The sequence shown here is derived from an EMBL/GenBank/DDBJ whole genome shotgun (WGS) entry which is preliminary data.</text>
</comment>
<name>A0A316E0Z6_9BACT</name>
<evidence type="ECO:0000313" key="2">
    <source>
        <dbReference type="Proteomes" id="UP000245489"/>
    </source>
</evidence>
<evidence type="ECO:0000313" key="1">
    <source>
        <dbReference type="EMBL" id="PWK23358.1"/>
    </source>
</evidence>
<dbReference type="EMBL" id="QGGO01000017">
    <property type="protein sequence ID" value="PWK23358.1"/>
    <property type="molecule type" value="Genomic_DNA"/>
</dbReference>
<gene>
    <name evidence="1" type="ORF">LV89_03175</name>
</gene>